<dbReference type="KEGG" id="cvt:B843_02410"/>
<protein>
    <submittedName>
        <fullName evidence="3">Formate dehydrogenase accessory protein</fullName>
    </submittedName>
</protein>
<evidence type="ECO:0000313" key="4">
    <source>
        <dbReference type="Proteomes" id="UP000019222"/>
    </source>
</evidence>
<dbReference type="Pfam" id="PF02634">
    <property type="entry name" value="FdhD-NarQ"/>
    <property type="match status" value="1"/>
</dbReference>
<dbReference type="Gene3D" id="3.10.20.10">
    <property type="match status" value="1"/>
</dbReference>
<dbReference type="GO" id="GO:0016783">
    <property type="term" value="F:sulfurtransferase activity"/>
    <property type="evidence" value="ECO:0007669"/>
    <property type="project" value="InterPro"/>
</dbReference>
<name>W5XYW7_9CORY</name>
<dbReference type="Proteomes" id="UP000019222">
    <property type="component" value="Chromosome"/>
</dbReference>
<dbReference type="Gene3D" id="3.40.140.10">
    <property type="entry name" value="Cytidine Deaminase, domain 2"/>
    <property type="match status" value="1"/>
</dbReference>
<keyword evidence="4" id="KW-1185">Reference proteome</keyword>
<reference evidence="3 4" key="1">
    <citation type="submission" date="2013-02" db="EMBL/GenBank/DDBJ databases">
        <title>The complete genome sequence of Corynebacterium vitaeruminis DSM 20294.</title>
        <authorList>
            <person name="Ruckert C."/>
            <person name="Albersmeier A."/>
            <person name="Kalinowski J."/>
        </authorList>
    </citation>
    <scope>NUCLEOTIDE SEQUENCE [LARGE SCALE GENOMIC DNA]</scope>
    <source>
        <strain evidence="4">ATCC 10234</strain>
    </source>
</reference>
<evidence type="ECO:0000256" key="1">
    <source>
        <dbReference type="ARBA" id="ARBA00022490"/>
    </source>
</evidence>
<sequence>MSTATRVRHISVGEGVRSAYRPVRLIEEATLTVNAHGARIFSTSRLPGHDVELVNGFLLGEEIIKDKSEVRKASFCGGADANGTNPYNTLDVELSPTATIRLAAYQAIATAQSCGVKAPSTPHAPMRTVSPLTLAADALVALPGQVKAKAAMWNKTGAGVQAAVVRGGQLHLVREDVTTLGAVDKVIGALLIDDQPTAGSLLFVGGSLAEGVVKHALRAGFSAIAATGSPTASVVKLCKEAGAALVTDLDEGGFNLYNGTLA</sequence>
<keyword evidence="2" id="KW-0501">Molybdenum cofactor biosynthesis</keyword>
<dbReference type="HOGENOM" id="CLU_056887_3_0_11"/>
<dbReference type="PANTHER" id="PTHR30592:SF1">
    <property type="entry name" value="SULFUR CARRIER PROTEIN FDHD"/>
    <property type="match status" value="1"/>
</dbReference>
<gene>
    <name evidence="3" type="ORF">B843_02410</name>
</gene>
<accession>W5XYW7</accession>
<dbReference type="SUPFAM" id="SSF53927">
    <property type="entry name" value="Cytidine deaminase-like"/>
    <property type="match status" value="1"/>
</dbReference>
<dbReference type="PANTHER" id="PTHR30592">
    <property type="entry name" value="FORMATE DEHYDROGENASE"/>
    <property type="match status" value="1"/>
</dbReference>
<dbReference type="STRING" id="1224164.B843_02410"/>
<proteinExistence type="predicted"/>
<dbReference type="GO" id="GO:0006777">
    <property type="term" value="P:Mo-molybdopterin cofactor biosynthetic process"/>
    <property type="evidence" value="ECO:0007669"/>
    <property type="project" value="UniProtKB-KW"/>
</dbReference>
<dbReference type="EMBL" id="CP004353">
    <property type="protein sequence ID" value="AHI21874.1"/>
    <property type="molecule type" value="Genomic_DNA"/>
</dbReference>
<dbReference type="PATRIC" id="fig|1224164.3.peg.475"/>
<evidence type="ECO:0000256" key="2">
    <source>
        <dbReference type="ARBA" id="ARBA00023150"/>
    </source>
</evidence>
<dbReference type="eggNOG" id="COG1526">
    <property type="taxonomic scope" value="Bacteria"/>
</dbReference>
<dbReference type="InterPro" id="IPR016193">
    <property type="entry name" value="Cytidine_deaminase-like"/>
</dbReference>
<keyword evidence="1" id="KW-0963">Cytoplasm</keyword>
<dbReference type="AlphaFoldDB" id="W5XYW7"/>
<evidence type="ECO:0000313" key="3">
    <source>
        <dbReference type="EMBL" id="AHI21874.1"/>
    </source>
</evidence>
<organism evidence="3 4">
    <name type="scientific">Corynebacterium vitaeruminis DSM 20294</name>
    <dbReference type="NCBI Taxonomy" id="1224164"/>
    <lineage>
        <taxon>Bacteria</taxon>
        <taxon>Bacillati</taxon>
        <taxon>Actinomycetota</taxon>
        <taxon>Actinomycetes</taxon>
        <taxon>Mycobacteriales</taxon>
        <taxon>Corynebacteriaceae</taxon>
        <taxon>Corynebacterium</taxon>
    </lineage>
</organism>
<dbReference type="InterPro" id="IPR003786">
    <property type="entry name" value="FdhD"/>
</dbReference>